<feature type="region of interest" description="Disordered" evidence="5">
    <location>
        <begin position="205"/>
        <end position="341"/>
    </location>
</feature>
<evidence type="ECO:0000256" key="1">
    <source>
        <dbReference type="ARBA" id="ARBA00004123"/>
    </source>
</evidence>
<proteinExistence type="predicted"/>
<evidence type="ECO:0000256" key="2">
    <source>
        <dbReference type="ARBA" id="ARBA00017589"/>
    </source>
</evidence>
<feature type="compositionally biased region" description="Low complexity" evidence="5">
    <location>
        <begin position="210"/>
        <end position="219"/>
    </location>
</feature>
<keyword evidence="7" id="KW-1185">Reference proteome</keyword>
<keyword evidence="4" id="KW-0539">Nucleus</keyword>
<dbReference type="AlphaFoldDB" id="A0AAW1U519"/>
<dbReference type="GO" id="GO:0003887">
    <property type="term" value="F:DNA-directed DNA polymerase activity"/>
    <property type="evidence" value="ECO:0007669"/>
    <property type="project" value="TreeGrafter"/>
</dbReference>
<accession>A0AAW1U519</accession>
<evidence type="ECO:0000256" key="5">
    <source>
        <dbReference type="SAM" id="MobiDB-lite"/>
    </source>
</evidence>
<dbReference type="GO" id="GO:0043625">
    <property type="term" value="C:delta DNA polymerase complex"/>
    <property type="evidence" value="ECO:0007669"/>
    <property type="project" value="InterPro"/>
</dbReference>
<name>A0AAW1U519_9CUCU</name>
<dbReference type="InterPro" id="IPR041913">
    <property type="entry name" value="POLD3_sf"/>
</dbReference>
<dbReference type="InterPro" id="IPR019038">
    <property type="entry name" value="POLD3"/>
</dbReference>
<feature type="compositionally biased region" description="Basic and acidic residues" evidence="5">
    <location>
        <begin position="272"/>
        <end position="291"/>
    </location>
</feature>
<feature type="region of interest" description="Disordered" evidence="5">
    <location>
        <begin position="142"/>
        <end position="178"/>
    </location>
</feature>
<reference evidence="6 7" key="1">
    <citation type="submission" date="2023-03" db="EMBL/GenBank/DDBJ databases">
        <title>Genome insight into feeding habits of ladybird beetles.</title>
        <authorList>
            <person name="Li H.-S."/>
            <person name="Huang Y.-H."/>
            <person name="Pang H."/>
        </authorList>
    </citation>
    <scope>NUCLEOTIDE SEQUENCE [LARGE SCALE GENOMIC DNA]</scope>
    <source>
        <strain evidence="6">SYSU_2023b</strain>
        <tissue evidence="6">Whole body</tissue>
    </source>
</reference>
<feature type="compositionally biased region" description="Polar residues" evidence="5">
    <location>
        <begin position="411"/>
        <end position="423"/>
    </location>
</feature>
<feature type="compositionally biased region" description="Basic and acidic residues" evidence="5">
    <location>
        <begin position="373"/>
        <end position="393"/>
    </location>
</feature>
<gene>
    <name evidence="6" type="ORF">WA026_023752</name>
</gene>
<feature type="compositionally biased region" description="Basic and acidic residues" evidence="5">
    <location>
        <begin position="248"/>
        <end position="262"/>
    </location>
</feature>
<dbReference type="PANTHER" id="PTHR17598">
    <property type="entry name" value="DNA POLYMERASE DELTA SUBUNIT 3"/>
    <property type="match status" value="1"/>
</dbReference>
<protein>
    <recommendedName>
        <fullName evidence="2">DNA polymerase delta subunit 3</fullName>
    </recommendedName>
</protein>
<keyword evidence="3" id="KW-0235">DNA replication</keyword>
<feature type="region of interest" description="Disordered" evidence="5">
    <location>
        <begin position="370"/>
        <end position="423"/>
    </location>
</feature>
<evidence type="ECO:0000256" key="3">
    <source>
        <dbReference type="ARBA" id="ARBA00022705"/>
    </source>
</evidence>
<comment type="caution">
    <text evidence="6">The sequence shown here is derived from an EMBL/GenBank/DDBJ whole genome shotgun (WGS) entry which is preliminary data.</text>
</comment>
<organism evidence="6 7">
    <name type="scientific">Henosepilachna vigintioctopunctata</name>
    <dbReference type="NCBI Taxonomy" id="420089"/>
    <lineage>
        <taxon>Eukaryota</taxon>
        <taxon>Metazoa</taxon>
        <taxon>Ecdysozoa</taxon>
        <taxon>Arthropoda</taxon>
        <taxon>Hexapoda</taxon>
        <taxon>Insecta</taxon>
        <taxon>Pterygota</taxon>
        <taxon>Neoptera</taxon>
        <taxon>Endopterygota</taxon>
        <taxon>Coleoptera</taxon>
        <taxon>Polyphaga</taxon>
        <taxon>Cucujiformia</taxon>
        <taxon>Coccinelloidea</taxon>
        <taxon>Coccinellidae</taxon>
        <taxon>Epilachninae</taxon>
        <taxon>Epilachnini</taxon>
        <taxon>Henosepilachna</taxon>
    </lineage>
</organism>
<dbReference type="PANTHER" id="PTHR17598:SF13">
    <property type="entry name" value="DNA POLYMERASE DELTA SUBUNIT 3"/>
    <property type="match status" value="1"/>
</dbReference>
<evidence type="ECO:0000256" key="4">
    <source>
        <dbReference type="ARBA" id="ARBA00023242"/>
    </source>
</evidence>
<dbReference type="Gene3D" id="3.90.1030.20">
    <property type="entry name" value="DNA polymerase delta, p66 (Cdc27) subunit, wHTH domain"/>
    <property type="match status" value="1"/>
</dbReference>
<comment type="subcellular location">
    <subcellularLocation>
        <location evidence="1">Nucleus</location>
    </subcellularLocation>
</comment>
<evidence type="ECO:0000313" key="7">
    <source>
        <dbReference type="Proteomes" id="UP001431783"/>
    </source>
</evidence>
<dbReference type="GO" id="GO:0006297">
    <property type="term" value="P:nucleotide-excision repair, DNA gap filling"/>
    <property type="evidence" value="ECO:0007669"/>
    <property type="project" value="TreeGrafter"/>
</dbReference>
<dbReference type="GO" id="GO:0006271">
    <property type="term" value="P:DNA strand elongation involved in DNA replication"/>
    <property type="evidence" value="ECO:0007669"/>
    <property type="project" value="TreeGrafter"/>
</dbReference>
<dbReference type="GO" id="GO:1904161">
    <property type="term" value="P:DNA synthesis involved in UV-damage excision repair"/>
    <property type="evidence" value="ECO:0007669"/>
    <property type="project" value="TreeGrafter"/>
</dbReference>
<feature type="compositionally biased region" description="Basic and acidic residues" evidence="5">
    <location>
        <begin position="220"/>
        <end position="233"/>
    </location>
</feature>
<sequence>MDSAAEDILFQKIDELVLDEDRIVTYSVLCENLEICLADAKLILEKYVSDQLSPGKISVTYILCGRLKTGGYGIQIAESALLKEKKKLFEKVGNEVVYSIQKSNKIDFNLIAAVEYESKNALKGSIVGEKCKERALKTKVLPPLPPQKNFEKQKPSFFKPVSKPQCSGDIEKIKTEPITVKNNAKTQKLTSQNNKKSSSLTNFLSQSTQNESKNNNSEHNSSKESSVDMEDVKTTSNVKIEESNEVIKNNDEKENVNLKKNGDVQQQKRKKSAIDKTSNKVVKKEKADETKKRKRIIMDSDSDDDLFGNNEDERMVLEESDEEQAVVKPTPSIAVPKNKRRKAVEKTYEDEEGFIVTKTEYVLMSASEDEELEIPKKTEAPKIIKTDLKEENKSSSVPKTASKKKGKVLPANQSSITNFFKKK</sequence>
<dbReference type="Proteomes" id="UP001431783">
    <property type="component" value="Unassembled WGS sequence"/>
</dbReference>
<evidence type="ECO:0000313" key="6">
    <source>
        <dbReference type="EMBL" id="KAK9878772.1"/>
    </source>
</evidence>
<dbReference type="EMBL" id="JARQZJ010000058">
    <property type="protein sequence ID" value="KAK9878772.1"/>
    <property type="molecule type" value="Genomic_DNA"/>
</dbReference>
<dbReference type="Pfam" id="PF09507">
    <property type="entry name" value="CDC27"/>
    <property type="match status" value="1"/>
</dbReference>